<feature type="signal peptide" evidence="3">
    <location>
        <begin position="1"/>
        <end position="19"/>
    </location>
</feature>
<feature type="compositionally biased region" description="Low complexity" evidence="2">
    <location>
        <begin position="176"/>
        <end position="211"/>
    </location>
</feature>
<proteinExistence type="predicted"/>
<dbReference type="EMBL" id="VTPC01001938">
    <property type="protein sequence ID" value="KAF2900942.1"/>
    <property type="molecule type" value="Genomic_DNA"/>
</dbReference>
<name>A0A8K0GGJ8_IGNLU</name>
<dbReference type="PANTHER" id="PTHR10380">
    <property type="entry name" value="CUTICLE PROTEIN"/>
    <property type="match status" value="1"/>
</dbReference>
<feature type="compositionally biased region" description="Basic and acidic residues" evidence="2">
    <location>
        <begin position="144"/>
        <end position="155"/>
    </location>
</feature>
<feature type="compositionally biased region" description="Low complexity" evidence="2">
    <location>
        <begin position="305"/>
        <end position="331"/>
    </location>
</feature>
<feature type="region of interest" description="Disordered" evidence="2">
    <location>
        <begin position="167"/>
        <end position="259"/>
    </location>
</feature>
<dbReference type="Proteomes" id="UP000801492">
    <property type="component" value="Unassembled WGS sequence"/>
</dbReference>
<comment type="caution">
    <text evidence="4">The sequence shown here is derived from an EMBL/GenBank/DDBJ whole genome shotgun (WGS) entry which is preliminary data.</text>
</comment>
<evidence type="ECO:0000256" key="1">
    <source>
        <dbReference type="PROSITE-ProRule" id="PRU00497"/>
    </source>
</evidence>
<feature type="compositionally biased region" description="Low complexity" evidence="2">
    <location>
        <begin position="219"/>
        <end position="238"/>
    </location>
</feature>
<accession>A0A8K0GGJ8</accession>
<dbReference type="Pfam" id="PF00379">
    <property type="entry name" value="Chitin_bind_4"/>
    <property type="match status" value="1"/>
</dbReference>
<feature type="compositionally biased region" description="Polar residues" evidence="2">
    <location>
        <begin position="393"/>
        <end position="402"/>
    </location>
</feature>
<keyword evidence="5" id="KW-1185">Reference proteome</keyword>
<protein>
    <submittedName>
        <fullName evidence="4">Uncharacterized protein</fullName>
    </submittedName>
</protein>
<feature type="region of interest" description="Disordered" evidence="2">
    <location>
        <begin position="383"/>
        <end position="402"/>
    </location>
</feature>
<keyword evidence="1" id="KW-0193">Cuticle</keyword>
<feature type="compositionally biased region" description="Polar residues" evidence="2">
    <location>
        <begin position="244"/>
        <end position="259"/>
    </location>
</feature>
<dbReference type="InterPro" id="IPR050468">
    <property type="entry name" value="Cuticle_Struct_Prot"/>
</dbReference>
<dbReference type="InterPro" id="IPR000618">
    <property type="entry name" value="Insect_cuticle"/>
</dbReference>
<organism evidence="4 5">
    <name type="scientific">Ignelater luminosus</name>
    <name type="common">Cucubano</name>
    <name type="synonym">Pyrophorus luminosus</name>
    <dbReference type="NCBI Taxonomy" id="2038154"/>
    <lineage>
        <taxon>Eukaryota</taxon>
        <taxon>Metazoa</taxon>
        <taxon>Ecdysozoa</taxon>
        <taxon>Arthropoda</taxon>
        <taxon>Hexapoda</taxon>
        <taxon>Insecta</taxon>
        <taxon>Pterygota</taxon>
        <taxon>Neoptera</taxon>
        <taxon>Endopterygota</taxon>
        <taxon>Coleoptera</taxon>
        <taxon>Polyphaga</taxon>
        <taxon>Elateriformia</taxon>
        <taxon>Elateroidea</taxon>
        <taxon>Elateridae</taxon>
        <taxon>Agrypninae</taxon>
        <taxon>Pyrophorini</taxon>
        <taxon>Ignelater</taxon>
    </lineage>
</organism>
<dbReference type="PANTHER" id="PTHR10380:SF236">
    <property type="entry name" value="PUPAL CUTICLE PROTEIN EDG-84A-LIKE PROTEIN"/>
    <property type="match status" value="1"/>
</dbReference>
<feature type="region of interest" description="Disordered" evidence="2">
    <location>
        <begin position="274"/>
        <end position="348"/>
    </location>
</feature>
<dbReference type="GO" id="GO:0062129">
    <property type="term" value="C:chitin-based extracellular matrix"/>
    <property type="evidence" value="ECO:0007669"/>
    <property type="project" value="TreeGrafter"/>
</dbReference>
<evidence type="ECO:0000256" key="3">
    <source>
        <dbReference type="SAM" id="SignalP"/>
    </source>
</evidence>
<dbReference type="OrthoDB" id="8188035at2759"/>
<feature type="region of interest" description="Disordered" evidence="2">
    <location>
        <begin position="136"/>
        <end position="155"/>
    </location>
</feature>
<keyword evidence="3" id="KW-0732">Signal</keyword>
<dbReference type="PROSITE" id="PS51155">
    <property type="entry name" value="CHIT_BIND_RR_2"/>
    <property type="match status" value="1"/>
</dbReference>
<feature type="compositionally biased region" description="Polar residues" evidence="2">
    <location>
        <begin position="283"/>
        <end position="303"/>
    </location>
</feature>
<dbReference type="GO" id="GO:0008010">
    <property type="term" value="F:structural constituent of chitin-based larval cuticle"/>
    <property type="evidence" value="ECO:0007669"/>
    <property type="project" value="TreeGrafter"/>
</dbReference>
<dbReference type="AlphaFoldDB" id="A0A8K0GGJ8"/>
<feature type="chain" id="PRO_5035418427" evidence="3">
    <location>
        <begin position="20"/>
        <end position="402"/>
    </location>
</feature>
<evidence type="ECO:0000313" key="4">
    <source>
        <dbReference type="EMBL" id="KAF2900942.1"/>
    </source>
</evidence>
<sequence>MKFFIVGVIVSCLILNSYGEETRLIELEPDEAAQIINKQDQSLRYAPKIESNVPGVRIIGDHPEQVVQDIYLANQYHGQDGLGAYVYGYSVPDIAKTEKKERSGDLKGAYNYIAEDGQEIKVEYWDDGTGFHQIDNIPKIQPKQVEDSPEVKAAKEEHLRIWHEQAERNSHAPADPYSNQYNQPQQPVQNQYQQYQGQAQYQPQPQPYSSQTSGVTHYQASQGQAQAQVHAQAQVQPQPIGQPLPSQYAASSSAHIQGQQTSGAFPQLHGQVQAQHGGVSGGAQVSPNSVEYSGQYSANQPTRVQGPGAQYASGQYAQGSSGGQQAWAQGSGKQGHQEEEEEVTGPPKGFFYSFDYAVPIIVGREGKNLEAYYSQNKNLYEQQLKGEAPRPASASSSYQAHA</sequence>
<gene>
    <name evidence="4" type="ORF">ILUMI_05245</name>
</gene>
<evidence type="ECO:0000256" key="2">
    <source>
        <dbReference type="SAM" id="MobiDB-lite"/>
    </source>
</evidence>
<evidence type="ECO:0000313" key="5">
    <source>
        <dbReference type="Proteomes" id="UP000801492"/>
    </source>
</evidence>
<reference evidence="4" key="1">
    <citation type="submission" date="2019-08" db="EMBL/GenBank/DDBJ databases">
        <title>The genome of the North American firefly Photinus pyralis.</title>
        <authorList>
            <consortium name="Photinus pyralis genome working group"/>
            <person name="Fallon T.R."/>
            <person name="Sander Lower S.E."/>
            <person name="Weng J.-K."/>
        </authorList>
    </citation>
    <scope>NUCLEOTIDE SEQUENCE</scope>
    <source>
        <strain evidence="4">TRF0915ILg1</strain>
        <tissue evidence="4">Whole body</tissue>
    </source>
</reference>